<dbReference type="EMBL" id="ML995476">
    <property type="protein sequence ID" value="KAF2146332.1"/>
    <property type="molecule type" value="Genomic_DNA"/>
</dbReference>
<dbReference type="GO" id="GO:0016830">
    <property type="term" value="F:carbon-carbon lyase activity"/>
    <property type="evidence" value="ECO:0007669"/>
    <property type="project" value="InterPro"/>
</dbReference>
<dbReference type="InterPro" id="IPR015424">
    <property type="entry name" value="PyrdxlP-dep_Trfase"/>
</dbReference>
<dbReference type="OrthoDB" id="2161780at2759"/>
<name>A0A6A6BQC7_9PEZI</name>
<keyword evidence="2 4" id="KW-0663">Pyridoxal phosphate</keyword>
<evidence type="ECO:0000256" key="4">
    <source>
        <dbReference type="PIRSR" id="PIRSR602129-50"/>
    </source>
</evidence>
<dbReference type="InterPro" id="IPR002129">
    <property type="entry name" value="PyrdxlP-dep_de-COase"/>
</dbReference>
<evidence type="ECO:0000256" key="3">
    <source>
        <dbReference type="ARBA" id="ARBA00023239"/>
    </source>
</evidence>
<proteinExistence type="predicted"/>
<organism evidence="5 6">
    <name type="scientific">Aplosporella prunicola CBS 121167</name>
    <dbReference type="NCBI Taxonomy" id="1176127"/>
    <lineage>
        <taxon>Eukaryota</taxon>
        <taxon>Fungi</taxon>
        <taxon>Dikarya</taxon>
        <taxon>Ascomycota</taxon>
        <taxon>Pezizomycotina</taxon>
        <taxon>Dothideomycetes</taxon>
        <taxon>Dothideomycetes incertae sedis</taxon>
        <taxon>Botryosphaeriales</taxon>
        <taxon>Aplosporellaceae</taxon>
        <taxon>Aplosporella</taxon>
    </lineage>
</organism>
<dbReference type="AlphaFoldDB" id="A0A6A6BQC7"/>
<dbReference type="InterPro" id="IPR015421">
    <property type="entry name" value="PyrdxlP-dep_Trfase_major"/>
</dbReference>
<dbReference type="PANTHER" id="PTHR42735">
    <property type="match status" value="1"/>
</dbReference>
<dbReference type="Gene3D" id="3.40.640.10">
    <property type="entry name" value="Type I PLP-dependent aspartate aminotransferase-like (Major domain)"/>
    <property type="match status" value="1"/>
</dbReference>
<sequence>MPLPSISVGGGIKVPKVGKISASGGVDLSKGINLTGGIELSKDKGNVFTSGAAKQSHEDVSHQAISSYFIGPQAENLSYFKDNLDAILEEVRKARARYYPSDGQFVSSAIQSSAAFQESTKTVAEASRKLAELLGKHSVPFWSPRYQGHMAMDMSMPALLGYFATMLYNPNNVAFEASPISTILEMEVGEQLCELLGYNTVENEYDSQPTGWGHITCDGSIANLESIWAARNLKFYPLSLRQAIEKGGKLDFIADSFKVRNCEGDERLFINLSTWELLNLKMSTILDLADRLNHEYGISSGYMEKVIDQYSIQSRGKDAVEREYDINKPGQYMVATTRHYSWPKGAAIAGIGSENVVGIPINNAAQMDIGELEKRLEENFENQQAVYAVVAIIGSTEEGAVDQLGEIVKLRHRFESRGMTFLIHADAAWGGYFATMLERDFTPGRSSYGNLPVELGGPEGFVPDSSLKPQTKEDIWWLRWADSITIDPHKAGYIPYPSGSLCYRDGRLKNLLTWTSPYLSRGSKTGIGIYGAEGSKPGAAAAATFMANKCIGLNPEGYGALLGEVTFTCSRLSAQWAAMTDDTMPFVVTPFNMLPSELADGATPESIEKEKQWIRDHILTKSNHEIINDQSKAPGGQTALELLRLLGSDLNINAFAVNFRFSSGKLNDDTNEANYLMQRIVQRLSVDSPGDDPTKIPMWLTSTEFSPKTYGVCVQNFKKRMGLQDGSQDLFVLRNVVMSPFPTEKDFIAEIVGVFKKVALEEAELCRKRNDQTVADHEFIVQGTDLIYLVHKPSFHVGNYRHQTILEVEIVGGDSQKDFVNLKKQYPKEVFHFKTKDPIDLNEYLHAKENAVLEGYIKFGTHALSYLVFQFKINSVLKDRPLDGMYQASSYPATGMPFFLYGYEGEANLDHILVKYPSAQFLAEGVSLELENSIDPMEFDKGLVVYLKGAREEAMQPFPANKDIASNPSFFFQPGKTFDVSIYRDPWEENLKAGAQQVYVDLINAPSDKFLTNGKLMLKDRLIVDSESVNFDPYYREDDVATWQDEVKQIGKKS</sequence>
<dbReference type="GeneID" id="54303495"/>
<evidence type="ECO:0000313" key="5">
    <source>
        <dbReference type="EMBL" id="KAF2146332.1"/>
    </source>
</evidence>
<dbReference type="SUPFAM" id="SSF53383">
    <property type="entry name" value="PLP-dependent transferases"/>
    <property type="match status" value="1"/>
</dbReference>
<keyword evidence="3" id="KW-0456">Lyase</keyword>
<accession>A0A6A6BQC7</accession>
<dbReference type="Proteomes" id="UP000799438">
    <property type="component" value="Unassembled WGS sequence"/>
</dbReference>
<evidence type="ECO:0008006" key="7">
    <source>
        <dbReference type="Google" id="ProtNLM"/>
    </source>
</evidence>
<dbReference type="PANTHER" id="PTHR42735:SF4">
    <property type="entry name" value="PYRIDOXAL PHOSPHATE-DEPENDENT DECARBOXYLASE FAMILY PROTEIN"/>
    <property type="match status" value="1"/>
</dbReference>
<protein>
    <recommendedName>
        <fullName evidence="7">Pyridoxal-dependent decarboxylase domain protein</fullName>
    </recommendedName>
</protein>
<evidence type="ECO:0000256" key="1">
    <source>
        <dbReference type="ARBA" id="ARBA00001933"/>
    </source>
</evidence>
<reference evidence="5" key="1">
    <citation type="journal article" date="2020" name="Stud. Mycol.">
        <title>101 Dothideomycetes genomes: a test case for predicting lifestyles and emergence of pathogens.</title>
        <authorList>
            <person name="Haridas S."/>
            <person name="Albert R."/>
            <person name="Binder M."/>
            <person name="Bloem J."/>
            <person name="Labutti K."/>
            <person name="Salamov A."/>
            <person name="Andreopoulos B."/>
            <person name="Baker S."/>
            <person name="Barry K."/>
            <person name="Bills G."/>
            <person name="Bluhm B."/>
            <person name="Cannon C."/>
            <person name="Castanera R."/>
            <person name="Culley D."/>
            <person name="Daum C."/>
            <person name="Ezra D."/>
            <person name="Gonzalez J."/>
            <person name="Henrissat B."/>
            <person name="Kuo A."/>
            <person name="Liang C."/>
            <person name="Lipzen A."/>
            <person name="Lutzoni F."/>
            <person name="Magnuson J."/>
            <person name="Mondo S."/>
            <person name="Nolan M."/>
            <person name="Ohm R."/>
            <person name="Pangilinan J."/>
            <person name="Park H.-J."/>
            <person name="Ramirez L."/>
            <person name="Alfaro M."/>
            <person name="Sun H."/>
            <person name="Tritt A."/>
            <person name="Yoshinaga Y."/>
            <person name="Zwiers L.-H."/>
            <person name="Turgeon B."/>
            <person name="Goodwin S."/>
            <person name="Spatafora J."/>
            <person name="Crous P."/>
            <person name="Grigoriev I."/>
        </authorList>
    </citation>
    <scope>NUCLEOTIDE SEQUENCE</scope>
    <source>
        <strain evidence="5">CBS 121167</strain>
    </source>
</reference>
<evidence type="ECO:0000256" key="2">
    <source>
        <dbReference type="ARBA" id="ARBA00022898"/>
    </source>
</evidence>
<feature type="modified residue" description="N6-(pyridoxal phosphate)lysine" evidence="4">
    <location>
        <position position="490"/>
    </location>
</feature>
<evidence type="ECO:0000313" key="6">
    <source>
        <dbReference type="Proteomes" id="UP000799438"/>
    </source>
</evidence>
<keyword evidence="6" id="KW-1185">Reference proteome</keyword>
<dbReference type="RefSeq" id="XP_033402041.1">
    <property type="nucleotide sequence ID" value="XM_033545989.1"/>
</dbReference>
<gene>
    <name evidence="5" type="ORF">K452DRAFT_355737</name>
</gene>
<dbReference type="GO" id="GO:0030170">
    <property type="term" value="F:pyridoxal phosphate binding"/>
    <property type="evidence" value="ECO:0007669"/>
    <property type="project" value="InterPro"/>
</dbReference>
<dbReference type="GO" id="GO:0019752">
    <property type="term" value="P:carboxylic acid metabolic process"/>
    <property type="evidence" value="ECO:0007669"/>
    <property type="project" value="InterPro"/>
</dbReference>
<dbReference type="InterPro" id="IPR050477">
    <property type="entry name" value="GrpII_AminoAcid_Decarb"/>
</dbReference>
<comment type="cofactor">
    <cofactor evidence="1 4">
        <name>pyridoxal 5'-phosphate</name>
        <dbReference type="ChEBI" id="CHEBI:597326"/>
    </cofactor>
</comment>
<dbReference type="Pfam" id="PF00282">
    <property type="entry name" value="Pyridoxal_deC"/>
    <property type="match status" value="1"/>
</dbReference>